<sequence length="62" mass="6904">PECSERPSPCSEPPRCPPINRTKHPAGAMMLGGLKVGMEEYLKVMKTVVKPWLDSTYPKGNY</sequence>
<evidence type="ECO:0000256" key="1">
    <source>
        <dbReference type="SAM" id="MobiDB-lite"/>
    </source>
</evidence>
<evidence type="ECO:0000313" key="3">
    <source>
        <dbReference type="Proteomes" id="UP000595437"/>
    </source>
</evidence>
<dbReference type="AlphaFoldDB" id="A0A7T8JZY7"/>
<accession>A0A7T8JZY7</accession>
<feature type="region of interest" description="Disordered" evidence="1">
    <location>
        <begin position="1"/>
        <end position="22"/>
    </location>
</feature>
<proteinExistence type="predicted"/>
<gene>
    <name evidence="2" type="ORF">FKW44_015744</name>
</gene>
<keyword evidence="3" id="KW-1185">Reference proteome</keyword>
<protein>
    <submittedName>
        <fullName evidence="2">Uncharacterized protein</fullName>
    </submittedName>
</protein>
<evidence type="ECO:0000313" key="2">
    <source>
        <dbReference type="EMBL" id="QQP41393.1"/>
    </source>
</evidence>
<dbReference type="EMBL" id="CP045899">
    <property type="protein sequence ID" value="QQP41393.1"/>
    <property type="molecule type" value="Genomic_DNA"/>
</dbReference>
<dbReference type="Proteomes" id="UP000595437">
    <property type="component" value="Chromosome 10"/>
</dbReference>
<name>A0A7T8JZY7_CALRO</name>
<dbReference type="OrthoDB" id="7228891at2759"/>
<feature type="non-terminal residue" evidence="2">
    <location>
        <position position="1"/>
    </location>
</feature>
<organism evidence="2 3">
    <name type="scientific">Caligus rogercresseyi</name>
    <name type="common">Sea louse</name>
    <dbReference type="NCBI Taxonomy" id="217165"/>
    <lineage>
        <taxon>Eukaryota</taxon>
        <taxon>Metazoa</taxon>
        <taxon>Ecdysozoa</taxon>
        <taxon>Arthropoda</taxon>
        <taxon>Crustacea</taxon>
        <taxon>Multicrustacea</taxon>
        <taxon>Hexanauplia</taxon>
        <taxon>Copepoda</taxon>
        <taxon>Siphonostomatoida</taxon>
        <taxon>Caligidae</taxon>
        <taxon>Caligus</taxon>
    </lineage>
</organism>
<reference evidence="3" key="1">
    <citation type="submission" date="2021-01" db="EMBL/GenBank/DDBJ databases">
        <title>Caligus Genome Assembly.</title>
        <authorList>
            <person name="Gallardo-Escarate C."/>
        </authorList>
    </citation>
    <scope>NUCLEOTIDE SEQUENCE [LARGE SCALE GENOMIC DNA]</scope>
</reference>
<feature type="non-terminal residue" evidence="2">
    <location>
        <position position="62"/>
    </location>
</feature>